<reference evidence="2 3" key="1">
    <citation type="submission" date="2019-07" db="EMBL/GenBank/DDBJ databases">
        <title>Finished genome of Venturia effusa.</title>
        <authorList>
            <person name="Young C.A."/>
            <person name="Cox M.P."/>
            <person name="Ganley A.R.D."/>
            <person name="David W.J."/>
        </authorList>
    </citation>
    <scope>NUCLEOTIDE SEQUENCE [LARGE SCALE GENOMIC DNA]</scope>
    <source>
        <strain evidence="3">albino</strain>
    </source>
</reference>
<feature type="compositionally biased region" description="Low complexity" evidence="1">
    <location>
        <begin position="138"/>
        <end position="148"/>
    </location>
</feature>
<evidence type="ECO:0000313" key="3">
    <source>
        <dbReference type="Proteomes" id="UP000316270"/>
    </source>
</evidence>
<evidence type="ECO:0000313" key="2">
    <source>
        <dbReference type="EMBL" id="QDS74968.1"/>
    </source>
</evidence>
<dbReference type="Proteomes" id="UP000316270">
    <property type="component" value="Chromosome 12"/>
</dbReference>
<protein>
    <submittedName>
        <fullName evidence="2">Uncharacterized protein</fullName>
    </submittedName>
</protein>
<gene>
    <name evidence="2" type="ORF">FKW77_005013</name>
</gene>
<feature type="region of interest" description="Disordered" evidence="1">
    <location>
        <begin position="138"/>
        <end position="176"/>
    </location>
</feature>
<dbReference type="EMBL" id="CP042196">
    <property type="protein sequence ID" value="QDS74968.1"/>
    <property type="molecule type" value="Genomic_DNA"/>
</dbReference>
<dbReference type="AlphaFoldDB" id="A0A517LH46"/>
<name>A0A517LH46_9PEZI</name>
<evidence type="ECO:0000256" key="1">
    <source>
        <dbReference type="SAM" id="MobiDB-lite"/>
    </source>
</evidence>
<sequence>MPYPIEWDDTTNRLLLHAAYQSMRGYDCHIDYAVIRRQIPASHRPSISEIQAQLSFLRDQKVPWGPTLFQPPPPPPTPPPGTTPPPPPPPASPLLQANRSLPFPFSPPGFGNGVPFDLPVGRGRMTVDGRPLSAVSAVSAARESTPASAPAPAPVVGPGVARDEGMRRGEKRMKRE</sequence>
<proteinExistence type="predicted"/>
<keyword evidence="3" id="KW-1185">Reference proteome</keyword>
<accession>A0A517LH46</accession>
<feature type="compositionally biased region" description="Pro residues" evidence="1">
    <location>
        <begin position="69"/>
        <end position="92"/>
    </location>
</feature>
<organism evidence="2 3">
    <name type="scientific">Venturia effusa</name>
    <dbReference type="NCBI Taxonomy" id="50376"/>
    <lineage>
        <taxon>Eukaryota</taxon>
        <taxon>Fungi</taxon>
        <taxon>Dikarya</taxon>
        <taxon>Ascomycota</taxon>
        <taxon>Pezizomycotina</taxon>
        <taxon>Dothideomycetes</taxon>
        <taxon>Pleosporomycetidae</taxon>
        <taxon>Venturiales</taxon>
        <taxon>Venturiaceae</taxon>
        <taxon>Venturia</taxon>
    </lineage>
</organism>
<feature type="region of interest" description="Disordered" evidence="1">
    <location>
        <begin position="63"/>
        <end position="107"/>
    </location>
</feature>